<proteinExistence type="predicted"/>
<dbReference type="AlphaFoldDB" id="A0A0C9X128"/>
<dbReference type="HOGENOM" id="CLU_2794323_0_0_1"/>
<reference evidence="2" key="2">
    <citation type="submission" date="2015-01" db="EMBL/GenBank/DDBJ databases">
        <title>Evolutionary Origins and Diversification of the Mycorrhizal Mutualists.</title>
        <authorList>
            <consortium name="DOE Joint Genome Institute"/>
            <consortium name="Mycorrhizal Genomics Consortium"/>
            <person name="Kohler A."/>
            <person name="Kuo A."/>
            <person name="Nagy L.G."/>
            <person name="Floudas D."/>
            <person name="Copeland A."/>
            <person name="Barry K.W."/>
            <person name="Cichocki N."/>
            <person name="Veneault-Fourrey C."/>
            <person name="LaButti K."/>
            <person name="Lindquist E.A."/>
            <person name="Lipzen A."/>
            <person name="Lundell T."/>
            <person name="Morin E."/>
            <person name="Murat C."/>
            <person name="Riley R."/>
            <person name="Ohm R."/>
            <person name="Sun H."/>
            <person name="Tunlid A."/>
            <person name="Henrissat B."/>
            <person name="Grigoriev I.V."/>
            <person name="Hibbett D.S."/>
            <person name="Martin F."/>
        </authorList>
    </citation>
    <scope>NUCLEOTIDE SEQUENCE [LARGE SCALE GENOMIC DNA]</scope>
    <source>
        <strain evidence="2">LaAM-08-1</strain>
    </source>
</reference>
<protein>
    <submittedName>
        <fullName evidence="1">Uncharacterized protein</fullName>
    </submittedName>
</protein>
<dbReference type="Proteomes" id="UP000054477">
    <property type="component" value="Unassembled WGS sequence"/>
</dbReference>
<reference evidence="1 2" key="1">
    <citation type="submission" date="2014-04" db="EMBL/GenBank/DDBJ databases">
        <authorList>
            <consortium name="DOE Joint Genome Institute"/>
            <person name="Kuo A."/>
            <person name="Kohler A."/>
            <person name="Nagy L.G."/>
            <person name="Floudas D."/>
            <person name="Copeland A."/>
            <person name="Barry K.W."/>
            <person name="Cichocki N."/>
            <person name="Veneault-Fourrey C."/>
            <person name="LaButti K."/>
            <person name="Lindquist E.A."/>
            <person name="Lipzen A."/>
            <person name="Lundell T."/>
            <person name="Morin E."/>
            <person name="Murat C."/>
            <person name="Sun H."/>
            <person name="Tunlid A."/>
            <person name="Henrissat B."/>
            <person name="Grigoriev I.V."/>
            <person name="Hibbett D.S."/>
            <person name="Martin F."/>
            <person name="Nordberg H.P."/>
            <person name="Cantor M.N."/>
            <person name="Hua S.X."/>
        </authorList>
    </citation>
    <scope>NUCLEOTIDE SEQUENCE [LARGE SCALE GENOMIC DNA]</scope>
    <source>
        <strain evidence="1 2">LaAM-08-1</strain>
    </source>
</reference>
<organism evidence="1 2">
    <name type="scientific">Laccaria amethystina LaAM-08-1</name>
    <dbReference type="NCBI Taxonomy" id="1095629"/>
    <lineage>
        <taxon>Eukaryota</taxon>
        <taxon>Fungi</taxon>
        <taxon>Dikarya</taxon>
        <taxon>Basidiomycota</taxon>
        <taxon>Agaricomycotina</taxon>
        <taxon>Agaricomycetes</taxon>
        <taxon>Agaricomycetidae</taxon>
        <taxon>Agaricales</taxon>
        <taxon>Agaricineae</taxon>
        <taxon>Hydnangiaceae</taxon>
        <taxon>Laccaria</taxon>
    </lineage>
</organism>
<sequence>MPSHHYSVILSGRTRVEILLEECIDADFDVVNVAFGRRGRKLRLAWRSEEGMEEPVIVEGPRGVEQRT</sequence>
<evidence type="ECO:0000313" key="1">
    <source>
        <dbReference type="EMBL" id="KIJ94968.1"/>
    </source>
</evidence>
<name>A0A0C9X128_9AGAR</name>
<keyword evidence="2" id="KW-1185">Reference proteome</keyword>
<gene>
    <name evidence="1" type="ORF">K443DRAFT_683364</name>
</gene>
<evidence type="ECO:0000313" key="2">
    <source>
        <dbReference type="Proteomes" id="UP000054477"/>
    </source>
</evidence>
<dbReference type="EMBL" id="KN838772">
    <property type="protein sequence ID" value="KIJ94968.1"/>
    <property type="molecule type" value="Genomic_DNA"/>
</dbReference>
<accession>A0A0C9X128</accession>